<feature type="compositionally biased region" description="Polar residues" evidence="1">
    <location>
        <begin position="33"/>
        <end position="43"/>
    </location>
</feature>
<dbReference type="AlphaFoldDB" id="A0AAU2HDV1"/>
<accession>A0AAU2HDV1</accession>
<dbReference type="EMBL" id="CP108253">
    <property type="protein sequence ID" value="WTU45756.1"/>
    <property type="molecule type" value="Genomic_DNA"/>
</dbReference>
<protein>
    <submittedName>
        <fullName evidence="2">Uncharacterized protein</fullName>
    </submittedName>
</protein>
<feature type="compositionally biased region" description="Low complexity" evidence="1">
    <location>
        <begin position="20"/>
        <end position="32"/>
    </location>
</feature>
<evidence type="ECO:0000313" key="2">
    <source>
        <dbReference type="EMBL" id="WTU45756.1"/>
    </source>
</evidence>
<name>A0AAU2HDV1_9ACTN</name>
<reference evidence="2" key="1">
    <citation type="submission" date="2022-10" db="EMBL/GenBank/DDBJ databases">
        <title>The complete genomes of actinobacterial strains from the NBC collection.</title>
        <authorList>
            <person name="Joergensen T.S."/>
            <person name="Alvarez Arevalo M."/>
            <person name="Sterndorff E.B."/>
            <person name="Faurdal D."/>
            <person name="Vuksanovic O."/>
            <person name="Mourched A.-S."/>
            <person name="Charusanti P."/>
            <person name="Shaw S."/>
            <person name="Blin K."/>
            <person name="Weber T."/>
        </authorList>
    </citation>
    <scope>NUCLEOTIDE SEQUENCE</scope>
    <source>
        <strain evidence="2">NBC_00060</strain>
    </source>
</reference>
<feature type="region of interest" description="Disordered" evidence="1">
    <location>
        <begin position="1"/>
        <end position="45"/>
    </location>
</feature>
<gene>
    <name evidence="2" type="ORF">OHV25_36930</name>
</gene>
<sequence>MPSPNLRRKESTGHSHGRLAHAAGGRARLVAADSSTGNGNQVTGDEPLVVDLTDAVSPIAAVKVVC</sequence>
<evidence type="ECO:0000256" key="1">
    <source>
        <dbReference type="SAM" id="MobiDB-lite"/>
    </source>
</evidence>
<proteinExistence type="predicted"/>
<organism evidence="2">
    <name type="scientific">Streptomyces sp. NBC_00060</name>
    <dbReference type="NCBI Taxonomy" id="2975636"/>
    <lineage>
        <taxon>Bacteria</taxon>
        <taxon>Bacillati</taxon>
        <taxon>Actinomycetota</taxon>
        <taxon>Actinomycetes</taxon>
        <taxon>Kitasatosporales</taxon>
        <taxon>Streptomycetaceae</taxon>
        <taxon>Streptomyces</taxon>
    </lineage>
</organism>